<feature type="transmembrane region" description="Helical" evidence="1">
    <location>
        <begin position="15"/>
        <end position="36"/>
    </location>
</feature>
<keyword evidence="1" id="KW-1133">Transmembrane helix</keyword>
<gene>
    <name evidence="2" type="ORF">ATY37_20600</name>
</gene>
<reference evidence="3" key="1">
    <citation type="submission" date="2015-12" db="EMBL/GenBank/DDBJ databases">
        <authorList>
            <person name="Shamseldin A."/>
            <person name="Moawad H."/>
            <person name="Abd El-Rahim W.M."/>
            <person name="Sadowsky M.J."/>
        </authorList>
    </citation>
    <scope>NUCLEOTIDE SEQUENCE [LARGE SCALE GENOMIC DNA]</scope>
    <source>
        <strain evidence="3">2538-88</strain>
    </source>
</reference>
<sequence length="232" mass="26092">MNNQNIQPEKITKPIQLLGAWLVGLFSINSTFLVAAVNLSELNWASEALVIAAILNVPIFLIAVFTLQTKFRPELQEDSYYAEYINQKTNESVKIPVSTQNVQELLVKIEQLEAKLALSLTGEGHVKSEEISSLLFGVNSHFDDREVIKGTLSAHDIIRITSFGPKDKQPTQRVMSISQYLSSEKIKQLVSLAKELKMDGYRLFDNRMEETEEDVLIGSYGDPQFEILVSNT</sequence>
<feature type="transmembrane region" description="Helical" evidence="1">
    <location>
        <begin position="48"/>
        <end position="67"/>
    </location>
</feature>
<evidence type="ECO:0000313" key="3">
    <source>
        <dbReference type="Proteomes" id="UP000075346"/>
    </source>
</evidence>
<keyword evidence="1" id="KW-0812">Transmembrane</keyword>
<accession>A0A151KTN1</accession>
<dbReference type="AlphaFoldDB" id="A0A151KTN1"/>
<proteinExistence type="predicted"/>
<dbReference type="Proteomes" id="UP000075346">
    <property type="component" value="Unassembled WGS sequence"/>
</dbReference>
<dbReference type="EMBL" id="LOBR01000096">
    <property type="protein sequence ID" value="KYN82633.1"/>
    <property type="molecule type" value="Genomic_DNA"/>
</dbReference>
<organism evidence="2 3">
    <name type="scientific">Vibrio cidicii</name>
    <dbReference type="NCBI Taxonomy" id="1763883"/>
    <lineage>
        <taxon>Bacteria</taxon>
        <taxon>Pseudomonadati</taxon>
        <taxon>Pseudomonadota</taxon>
        <taxon>Gammaproteobacteria</taxon>
        <taxon>Vibrionales</taxon>
        <taxon>Vibrionaceae</taxon>
        <taxon>Vibrio</taxon>
    </lineage>
</organism>
<name>A0A151KTN1_9VIBR</name>
<comment type="caution">
    <text evidence="2">The sequence shown here is derived from an EMBL/GenBank/DDBJ whole genome shotgun (WGS) entry which is preliminary data.</text>
</comment>
<protein>
    <submittedName>
        <fullName evidence="2">Uncharacterized protein</fullName>
    </submittedName>
</protein>
<evidence type="ECO:0000313" key="2">
    <source>
        <dbReference type="EMBL" id="KYN82633.1"/>
    </source>
</evidence>
<dbReference type="RefSeq" id="WP_060657839.1">
    <property type="nucleotide sequence ID" value="NZ_LOBR01000096.1"/>
</dbReference>
<evidence type="ECO:0000256" key="1">
    <source>
        <dbReference type="SAM" id="Phobius"/>
    </source>
</evidence>
<keyword evidence="1" id="KW-0472">Membrane</keyword>